<dbReference type="AlphaFoldDB" id="A0A0L8A5F2"/>
<evidence type="ECO:0008006" key="3">
    <source>
        <dbReference type="Google" id="ProtNLM"/>
    </source>
</evidence>
<reference evidence="1 2" key="1">
    <citation type="journal article" date="2012" name="J. Bacteriol.">
        <title>Genome sequence of a novel nicotine-degrading strain, Pseudomonas geniculata N1.</title>
        <authorList>
            <person name="Tang H."/>
            <person name="Yu H."/>
            <person name="Tai C."/>
            <person name="Huang K."/>
            <person name="Liu Y."/>
            <person name="Wang L."/>
            <person name="Yao Y."/>
            <person name="Wu G."/>
            <person name="Xu P."/>
        </authorList>
    </citation>
    <scope>NUCLEOTIDE SEQUENCE [LARGE SCALE GENOMIC DNA]</scope>
    <source>
        <strain evidence="1 2">N1</strain>
    </source>
</reference>
<dbReference type="OrthoDB" id="6052789at2"/>
<comment type="caution">
    <text evidence="1">The sequence shown here is derived from an EMBL/GenBank/DDBJ whole genome shotgun (WGS) entry which is preliminary data.</text>
</comment>
<gene>
    <name evidence="1" type="ORF">W7K_19165</name>
</gene>
<evidence type="ECO:0000313" key="1">
    <source>
        <dbReference type="EMBL" id="KOE97602.1"/>
    </source>
</evidence>
<accession>A0A0L8A5F2</accession>
<dbReference type="EMBL" id="AJLO02000041">
    <property type="protein sequence ID" value="KOE97602.1"/>
    <property type="molecule type" value="Genomic_DNA"/>
</dbReference>
<sequence length="119" mass="13595">MDTSEPEISLHEEIKALRQELAILRFDISGKEWLTVDEAAHYCGVSSRQFRRNAPDLGLVPRNFMGKQLYEKNELYKAIENSGNWKSRGTAGASLIPTSPQMEEALARLRRYDQRRGKG</sequence>
<protein>
    <recommendedName>
        <fullName evidence="3">Helix-turn-helix domain-containing protein</fullName>
    </recommendedName>
</protein>
<dbReference type="Proteomes" id="UP000036890">
    <property type="component" value="Unassembled WGS sequence"/>
</dbReference>
<organism evidence="1 2">
    <name type="scientific">Stenotrophomonas geniculata N1</name>
    <dbReference type="NCBI Taxonomy" id="1167641"/>
    <lineage>
        <taxon>Bacteria</taxon>
        <taxon>Pseudomonadati</taxon>
        <taxon>Pseudomonadota</taxon>
        <taxon>Gammaproteobacteria</taxon>
        <taxon>Lysobacterales</taxon>
        <taxon>Lysobacteraceae</taxon>
        <taxon>Stenotrophomonas</taxon>
    </lineage>
</organism>
<dbReference type="RefSeq" id="WP_010481230.1">
    <property type="nucleotide sequence ID" value="NZ_AJLO02000041.1"/>
</dbReference>
<name>A0A0L8A5F2_9GAMM</name>
<evidence type="ECO:0000313" key="2">
    <source>
        <dbReference type="Proteomes" id="UP000036890"/>
    </source>
</evidence>
<proteinExistence type="predicted"/>